<gene>
    <name evidence="4" type="ORF">DFP95_11613</name>
</gene>
<evidence type="ECO:0000256" key="1">
    <source>
        <dbReference type="SAM" id="Coils"/>
    </source>
</evidence>
<sequence>MDKSKYNFQKLTPVSDVDLKVYEEGLDFVFDNSDVRNVAISGSYGAGKSSVLESYKKKHPNKRFLHISLAHFKSLDQSDETQTKETILEGKILNQLMHQISADKIPQTKFKVKKKIQTKNIVNNTIFLVMLFLASLHLFMFEKWSQYVESLTSNWLKSRLDFSTQSSSLLVSGLVSAILLTLYIYILVKTQKNRNIFRKINLQGNEIEIFEEHEESYFDKYLNEVLYLFENANADVIVFEDMDRFNASQIFERLREVNTLVNLQLKNAKKTQLRFIYLLRDDIFISKDRTKFFDYILPVVPVVSSSNSYDQFISHFKEDGTIELLDESFLQGLALYTDDMRLLKNLYNEFIVYFNRLNTTELDCNKMLAIVAFKNLFPRDFSNLQLNKGMVFTLFDKKEEFINKEIEKLKEQATKKRESIDLAKEEHLVSLQELDAAYNDKRVRSQNMYNWQEQQRLSLIYTTELAERKEAIENVLNGRLPSLEEELLKIENEIVRTRSKQLKDIITRENIDTIFKVTSKNEIGEETDFSEIKGSDYFDLLKYLIRNGYIDETYADYMTYFYENSLSRVDKTYLRSITDKKAKEFTFQLRDPKKVVERLKAVDFEQEEILNFDLLNYLLQTPDKEQLLYRFIDQLEETRNYKFISGYFETAREMPSFVANLNSRWPEMFSSLIKERAISDKNIRLFSIYTLYYSSKENILTANEDNCLTKYISESGNYLSISDPKIDKLIDGFGLLEVSFINIDYNSAVQELFDAVYKNSLYELNFDNLSLIINKIYLIENKLEIRHKNYTIVMSQFESPLALYVNKNLKKYMGIILANCEGMIEDSEETVILVLNYDDIEVTNEQKNEYICVLKTRITSLNDIKNSSLWELLFENRVILYSEDNIITYFSEKKRLDSTLIKYINSGEGILEFSSYRTSNIDEAEELFDATIVCNELSNNRYREILSSLEFNYNSFNVLGISDEKFQVVIEEEIIKMNLESLKFIRENYPTQIPSYIAKNLNDYVNEITTASEYFNFDEMIFILSWDVDAEIQIPLLKLTNQPVSILHKMYSIAVNQYILKNNLNRNDLINLFASYENWDPSIQGIIYDLAIKNIAHMIEQNSLTPSDKLIRKIFDENNVVENEKEGLFISLIPKMNEITCKEYLNILGFNELIKVFGGGRPKFEVNSRNERILAAFKDTGWIYDFHNDEVDSEKYRIIKRAPATIPD</sequence>
<dbReference type="InterPro" id="IPR048428">
    <property type="entry name" value="YobI-NTPase"/>
</dbReference>
<organism evidence="4 5">
    <name type="scientific">Cohnella lupini</name>
    <dbReference type="NCBI Taxonomy" id="1294267"/>
    <lineage>
        <taxon>Bacteria</taxon>
        <taxon>Bacillati</taxon>
        <taxon>Bacillota</taxon>
        <taxon>Bacilli</taxon>
        <taxon>Bacillales</taxon>
        <taxon>Paenibacillaceae</taxon>
        <taxon>Cohnella</taxon>
    </lineage>
</organism>
<feature type="transmembrane region" description="Helical" evidence="2">
    <location>
        <begin position="169"/>
        <end position="188"/>
    </location>
</feature>
<protein>
    <recommendedName>
        <fullName evidence="3">YobI-like P-loop NTPase domain-containing protein</fullName>
    </recommendedName>
</protein>
<name>A0A3D9I1Q0_9BACL</name>
<dbReference type="Pfam" id="PF20693">
    <property type="entry name" value="YobI-ATPase"/>
    <property type="match status" value="1"/>
</dbReference>
<feature type="transmembrane region" description="Helical" evidence="2">
    <location>
        <begin position="121"/>
        <end position="141"/>
    </location>
</feature>
<feature type="domain" description="YobI-like P-loop NTPase" evidence="3">
    <location>
        <begin position="22"/>
        <end position="391"/>
    </location>
</feature>
<evidence type="ECO:0000256" key="2">
    <source>
        <dbReference type="SAM" id="Phobius"/>
    </source>
</evidence>
<evidence type="ECO:0000259" key="3">
    <source>
        <dbReference type="Pfam" id="PF20693"/>
    </source>
</evidence>
<keyword evidence="2" id="KW-1133">Transmembrane helix</keyword>
<dbReference type="EMBL" id="QRDY01000016">
    <property type="protein sequence ID" value="RED55687.1"/>
    <property type="molecule type" value="Genomic_DNA"/>
</dbReference>
<dbReference type="Proteomes" id="UP000256869">
    <property type="component" value="Unassembled WGS sequence"/>
</dbReference>
<dbReference type="OrthoDB" id="1701659at2"/>
<keyword evidence="2" id="KW-0812">Transmembrane</keyword>
<evidence type="ECO:0000313" key="5">
    <source>
        <dbReference type="Proteomes" id="UP000256869"/>
    </source>
</evidence>
<evidence type="ECO:0000313" key="4">
    <source>
        <dbReference type="EMBL" id="RED55687.1"/>
    </source>
</evidence>
<comment type="caution">
    <text evidence="4">The sequence shown here is derived from an EMBL/GenBank/DDBJ whole genome shotgun (WGS) entry which is preliminary data.</text>
</comment>
<keyword evidence="2" id="KW-0472">Membrane</keyword>
<feature type="coiled-coil region" evidence="1">
    <location>
        <begin position="399"/>
        <end position="426"/>
    </location>
</feature>
<keyword evidence="5" id="KW-1185">Reference proteome</keyword>
<proteinExistence type="predicted"/>
<dbReference type="RefSeq" id="WP_115994654.1">
    <property type="nucleotide sequence ID" value="NZ_QRDY01000016.1"/>
</dbReference>
<accession>A0A3D9I1Q0</accession>
<dbReference type="AlphaFoldDB" id="A0A3D9I1Q0"/>
<keyword evidence="1" id="KW-0175">Coiled coil</keyword>
<reference evidence="4 5" key="1">
    <citation type="submission" date="2018-07" db="EMBL/GenBank/DDBJ databases">
        <title>Genomic Encyclopedia of Type Strains, Phase III (KMG-III): the genomes of soil and plant-associated and newly described type strains.</title>
        <authorList>
            <person name="Whitman W."/>
        </authorList>
    </citation>
    <scope>NUCLEOTIDE SEQUENCE [LARGE SCALE GENOMIC DNA]</scope>
    <source>
        <strain evidence="4 5">CECT 8236</strain>
    </source>
</reference>